<evidence type="ECO:0000313" key="4">
    <source>
        <dbReference type="Proteomes" id="UP001175226"/>
    </source>
</evidence>
<dbReference type="Proteomes" id="UP001175226">
    <property type="component" value="Unassembled WGS sequence"/>
</dbReference>
<protein>
    <recommendedName>
        <fullName evidence="2">Heterokaryon incompatibility domain-containing protein</fullName>
    </recommendedName>
</protein>
<feature type="region of interest" description="Disordered" evidence="1">
    <location>
        <begin position="56"/>
        <end position="85"/>
    </location>
</feature>
<dbReference type="EMBL" id="JAUEPT010000010">
    <property type="protein sequence ID" value="KAK0448050.1"/>
    <property type="molecule type" value="Genomic_DNA"/>
</dbReference>
<evidence type="ECO:0000313" key="3">
    <source>
        <dbReference type="EMBL" id="KAK0448050.1"/>
    </source>
</evidence>
<dbReference type="PANTHER" id="PTHR24148">
    <property type="entry name" value="ANKYRIN REPEAT DOMAIN-CONTAINING PROTEIN 39 HOMOLOG-RELATED"/>
    <property type="match status" value="1"/>
</dbReference>
<proteinExistence type="predicted"/>
<keyword evidence="4" id="KW-1185">Reference proteome</keyword>
<evidence type="ECO:0000256" key="1">
    <source>
        <dbReference type="SAM" id="MobiDB-lite"/>
    </source>
</evidence>
<accession>A0AA39JUA9</accession>
<evidence type="ECO:0000259" key="2">
    <source>
        <dbReference type="Pfam" id="PF06985"/>
    </source>
</evidence>
<dbReference type="AlphaFoldDB" id="A0AA39JUA9"/>
<dbReference type="InterPro" id="IPR052895">
    <property type="entry name" value="HetReg/Transcr_Mod"/>
</dbReference>
<gene>
    <name evidence="3" type="ORF">EV421DRAFT_1785608</name>
</gene>
<dbReference type="Pfam" id="PF06985">
    <property type="entry name" value="HET"/>
    <property type="match status" value="1"/>
</dbReference>
<name>A0AA39JUA9_9AGAR</name>
<organism evidence="3 4">
    <name type="scientific">Armillaria borealis</name>
    <dbReference type="NCBI Taxonomy" id="47425"/>
    <lineage>
        <taxon>Eukaryota</taxon>
        <taxon>Fungi</taxon>
        <taxon>Dikarya</taxon>
        <taxon>Basidiomycota</taxon>
        <taxon>Agaricomycotina</taxon>
        <taxon>Agaricomycetes</taxon>
        <taxon>Agaricomycetidae</taxon>
        <taxon>Agaricales</taxon>
        <taxon>Marasmiineae</taxon>
        <taxon>Physalacriaceae</taxon>
        <taxon>Armillaria</taxon>
    </lineage>
</organism>
<feature type="compositionally biased region" description="Polar residues" evidence="1">
    <location>
        <begin position="67"/>
        <end position="81"/>
    </location>
</feature>
<dbReference type="PANTHER" id="PTHR24148:SF64">
    <property type="entry name" value="HETEROKARYON INCOMPATIBILITY DOMAIN-CONTAINING PROTEIN"/>
    <property type="match status" value="1"/>
</dbReference>
<feature type="domain" description="Heterokaryon incompatibility" evidence="2">
    <location>
        <begin position="161"/>
        <end position="249"/>
    </location>
</feature>
<comment type="caution">
    <text evidence="3">The sequence shown here is derived from an EMBL/GenBank/DDBJ whole genome shotgun (WGS) entry which is preliminary data.</text>
</comment>
<dbReference type="InterPro" id="IPR010730">
    <property type="entry name" value="HET"/>
</dbReference>
<reference evidence="3" key="1">
    <citation type="submission" date="2023-06" db="EMBL/GenBank/DDBJ databases">
        <authorList>
            <consortium name="Lawrence Berkeley National Laboratory"/>
            <person name="Ahrendt S."/>
            <person name="Sahu N."/>
            <person name="Indic B."/>
            <person name="Wong-Bajracharya J."/>
            <person name="Merenyi Z."/>
            <person name="Ke H.-M."/>
            <person name="Monk M."/>
            <person name="Kocsube S."/>
            <person name="Drula E."/>
            <person name="Lipzen A."/>
            <person name="Balint B."/>
            <person name="Henrissat B."/>
            <person name="Andreopoulos B."/>
            <person name="Martin F.M."/>
            <person name="Harder C.B."/>
            <person name="Rigling D."/>
            <person name="Ford K.L."/>
            <person name="Foster G.D."/>
            <person name="Pangilinan J."/>
            <person name="Papanicolaou A."/>
            <person name="Barry K."/>
            <person name="LaButti K."/>
            <person name="Viragh M."/>
            <person name="Koriabine M."/>
            <person name="Yan M."/>
            <person name="Riley R."/>
            <person name="Champramary S."/>
            <person name="Plett K.L."/>
            <person name="Tsai I.J."/>
            <person name="Slot J."/>
            <person name="Sipos G."/>
            <person name="Plett J."/>
            <person name="Nagy L.G."/>
            <person name="Grigoriev I.V."/>
        </authorList>
    </citation>
    <scope>NUCLEOTIDE SEQUENCE</scope>
    <source>
        <strain evidence="3">FPL87.14</strain>
    </source>
</reference>
<sequence length="651" mass="73210">MDMFNMFKAFLYEKVGLVARFVNQIYGKIITFVYGSEAGGNRYAVGSAGQEAIEVHSRSDSDPPILNEQTDVSQEPTSSIHSAADRRVDGSDRVLQMHTILSVPVADVAETTINLDSFATPCHFRLVDCAALIDLNELKIIEYPEISFDIPTAIHSSPPSFAAISYPWRDLQLPPGTSTPSFSINGATHADPISIDVLRTACIAARKLSSCAYLWLDRLCILQTSKRDKNWQIQRMYRIYSACDICLVLPGGLVRLAGLAEPTSWADRAWTLQEAVAPGKGKVKCLFKYTHASFQDFLDDECPEGAQYGFNLRGLSEVVEIVIEVGHSAVCDMSSLCFNLWSGIGQFEFDKPDIWEQRDKFPVRIIDPAATELLDLPLEMERGKRSPFSLWTSMYTRTSSRPVDMIFSLMDLIGPGINLDVSQFEPNDRVKATIKLIQELMRFQGGVAYWLYIAPWIKPSREISTLPEMPETSVSGRAYIQTGKGKVLALDAISADSEWNTWGMPSPAPVGKMTDSGYFVFFAKAVLVQAQEHSGGAARERENMMKAYDNHETWAIVVGRIRNWNRDPNTWKIEPRSNEEPTPEGVPVYELTMMLVEKHRFGLYHRVGMEREIDERVTVDWDWKYREFNVGGPGRGERVRFGAFAEGPKYL</sequence>